<gene>
    <name evidence="4" type="ORF">H8B21_16110</name>
</gene>
<dbReference type="InterPro" id="IPR008979">
    <property type="entry name" value="Galactose-bd-like_sf"/>
</dbReference>
<dbReference type="Proteomes" id="UP000651112">
    <property type="component" value="Unassembled WGS sequence"/>
</dbReference>
<keyword evidence="5" id="KW-1185">Reference proteome</keyword>
<dbReference type="InterPro" id="IPR032527">
    <property type="entry name" value="DUF4959"/>
</dbReference>
<dbReference type="Pfam" id="PF16391">
    <property type="entry name" value="DUF5000"/>
    <property type="match status" value="1"/>
</dbReference>
<feature type="domain" description="DUF4959" evidence="1">
    <location>
        <begin position="21"/>
        <end position="120"/>
    </location>
</feature>
<protein>
    <submittedName>
        <fullName evidence="4">DUF5126 domain-containing protein</fullName>
    </submittedName>
</protein>
<accession>A0ABR7XVL1</accession>
<dbReference type="RefSeq" id="WP_190314749.1">
    <property type="nucleotide sequence ID" value="NZ_JACNYL010000003.1"/>
</dbReference>
<comment type="caution">
    <text evidence="4">The sequence shown here is derived from an EMBL/GenBank/DDBJ whole genome shotgun (WGS) entry which is preliminary data.</text>
</comment>
<dbReference type="Gene3D" id="2.60.120.260">
    <property type="entry name" value="Galactose-binding domain-like"/>
    <property type="match status" value="1"/>
</dbReference>
<feature type="domain" description="DUF5000" evidence="2">
    <location>
        <begin position="262"/>
        <end position="400"/>
    </location>
</feature>
<dbReference type="Pfam" id="PF17166">
    <property type="entry name" value="DUF5126"/>
    <property type="match status" value="1"/>
</dbReference>
<reference evidence="4 5" key="1">
    <citation type="submission" date="2020-08" db="EMBL/GenBank/DDBJ databases">
        <title>Sphingobacterium sp. DN00404 isolated from aquaculture water.</title>
        <authorList>
            <person name="Zhang M."/>
        </authorList>
    </citation>
    <scope>NUCLEOTIDE SEQUENCE [LARGE SCALE GENOMIC DNA]</scope>
    <source>
        <strain evidence="4 5">KCTC 42746</strain>
    </source>
</reference>
<dbReference type="EMBL" id="JACNYL010000003">
    <property type="protein sequence ID" value="MBD1423095.1"/>
    <property type="molecule type" value="Genomic_DNA"/>
</dbReference>
<evidence type="ECO:0000259" key="1">
    <source>
        <dbReference type="Pfam" id="PF16323"/>
    </source>
</evidence>
<dbReference type="Pfam" id="PF16323">
    <property type="entry name" value="DUF4959"/>
    <property type="match status" value="1"/>
</dbReference>
<dbReference type="InterPro" id="IPR033431">
    <property type="entry name" value="DUF5126"/>
</dbReference>
<sequence length="403" mass="45432">MMIQIKIMHYAVLLLVFGVWSCGEDTFQGLDSSGEPPATLRSAELERVPGGIRISYSLPPEGDLLYIEAEVEMRNGNVKKIRSSYYKKNLLLEGFGDTSEYPIKLYSVGRNLKRSQPLEIIGRPGTPAIWDVFESIDMTEDFGGFRLSYQNEYQNHVSIMIFRKDENEAWAPTQNFYTSQALGEFTLRGLAAEPTVFGVAVKDRWGNQTEIMTKELTPLYEERIPPSGFRQMFATLPTEAPGWVSGSVMSNLWSGVFVGTTNSQAWYRTNETAGIPHHFTFDMGKTAQLSRFVYWQRGAFDREDLLYSGGSAKRFEVWGSTDPDPAGSFDGWTLLTTCDMVKPSGLPAGSVSTEDVTAAQAGHEYSFPLDVPLTRFIRIRILETWGKTSYMWMSELQFYGQIN</sequence>
<feature type="domain" description="DUF5126" evidence="3">
    <location>
        <begin position="126"/>
        <end position="225"/>
    </location>
</feature>
<evidence type="ECO:0000313" key="4">
    <source>
        <dbReference type="EMBL" id="MBD1423095.1"/>
    </source>
</evidence>
<organism evidence="4 5">
    <name type="scientific">Sphingobacterium chuzhouense</name>
    <dbReference type="NCBI Taxonomy" id="1742264"/>
    <lineage>
        <taxon>Bacteria</taxon>
        <taxon>Pseudomonadati</taxon>
        <taxon>Bacteroidota</taxon>
        <taxon>Sphingobacteriia</taxon>
        <taxon>Sphingobacteriales</taxon>
        <taxon>Sphingobacteriaceae</taxon>
        <taxon>Sphingobacterium</taxon>
    </lineage>
</organism>
<evidence type="ECO:0000259" key="3">
    <source>
        <dbReference type="Pfam" id="PF17166"/>
    </source>
</evidence>
<name>A0ABR7XVL1_9SPHI</name>
<evidence type="ECO:0000259" key="2">
    <source>
        <dbReference type="Pfam" id="PF16391"/>
    </source>
</evidence>
<dbReference type="SUPFAM" id="SSF49785">
    <property type="entry name" value="Galactose-binding domain-like"/>
    <property type="match status" value="1"/>
</dbReference>
<evidence type="ECO:0000313" key="5">
    <source>
        <dbReference type="Proteomes" id="UP000651112"/>
    </source>
</evidence>
<proteinExistence type="predicted"/>
<dbReference type="InterPro" id="IPR032164">
    <property type="entry name" value="DUF5000"/>
</dbReference>